<sequence>MEKKIRYRNEYEEHPPYKVYFHRKTRYHFANERFVVPWQMEHSQREEVESE</sequence>
<dbReference type="STRING" id="1168035.SAMN05444280_11020"/>
<reference evidence="1 2" key="1">
    <citation type="submission" date="2016-11" db="EMBL/GenBank/DDBJ databases">
        <authorList>
            <person name="Jaros S."/>
            <person name="Januszkiewicz K."/>
            <person name="Wedrychowicz H."/>
        </authorList>
    </citation>
    <scope>NUCLEOTIDE SEQUENCE [LARGE SCALE GENOMIC DNA]</scope>
    <source>
        <strain evidence="1 2">DSM 27063</strain>
    </source>
</reference>
<dbReference type="Proteomes" id="UP000184050">
    <property type="component" value="Unassembled WGS sequence"/>
</dbReference>
<name>A0A1M6G3T1_9BACT</name>
<dbReference type="AlphaFoldDB" id="A0A1M6G3T1"/>
<gene>
    <name evidence="1" type="ORF">SAMN05444280_11020</name>
</gene>
<organism evidence="1 2">
    <name type="scientific">Tangfeifania diversioriginum</name>
    <dbReference type="NCBI Taxonomy" id="1168035"/>
    <lineage>
        <taxon>Bacteria</taxon>
        <taxon>Pseudomonadati</taxon>
        <taxon>Bacteroidota</taxon>
        <taxon>Bacteroidia</taxon>
        <taxon>Marinilabiliales</taxon>
        <taxon>Prolixibacteraceae</taxon>
        <taxon>Tangfeifania</taxon>
    </lineage>
</organism>
<keyword evidence="2" id="KW-1185">Reference proteome</keyword>
<evidence type="ECO:0000313" key="2">
    <source>
        <dbReference type="Proteomes" id="UP000184050"/>
    </source>
</evidence>
<accession>A0A1M6G3T1</accession>
<proteinExistence type="predicted"/>
<evidence type="ECO:0000313" key="1">
    <source>
        <dbReference type="EMBL" id="SHJ04635.1"/>
    </source>
</evidence>
<protein>
    <submittedName>
        <fullName evidence="1">Uncharacterized protein</fullName>
    </submittedName>
</protein>
<dbReference type="EMBL" id="FQZE01000010">
    <property type="protein sequence ID" value="SHJ04635.1"/>
    <property type="molecule type" value="Genomic_DNA"/>
</dbReference>